<dbReference type="GO" id="GO:0003727">
    <property type="term" value="F:single-stranded RNA binding"/>
    <property type="evidence" value="ECO:0007669"/>
    <property type="project" value="TreeGrafter"/>
</dbReference>
<dbReference type="PANTHER" id="PTHR12709">
    <property type="entry name" value="DNA-DIRECTED RNA POLYMERASE II, III"/>
    <property type="match status" value="1"/>
</dbReference>
<comment type="function">
    <text evidence="5">DNA-dependent RNA polymerase which catalyzes the transcription of DNA into RNA using the four ribonucleoside triphosphates as substrates.</text>
</comment>
<proteinExistence type="inferred from homology"/>
<dbReference type="GO" id="GO:0005634">
    <property type="term" value="C:nucleus"/>
    <property type="evidence" value="ECO:0007669"/>
    <property type="project" value="UniProtKB-SubCell"/>
</dbReference>
<name>A0AAD4XMF8_9MAGN</name>
<dbReference type="SUPFAM" id="SSF50249">
    <property type="entry name" value="Nucleic acid-binding proteins"/>
    <property type="match status" value="1"/>
</dbReference>
<dbReference type="GO" id="GO:0000428">
    <property type="term" value="C:DNA-directed RNA polymerase complex"/>
    <property type="evidence" value="ECO:0007669"/>
    <property type="project" value="UniProtKB-KW"/>
</dbReference>
<dbReference type="FunFam" id="3.30.1490.120:FF:000001">
    <property type="entry name" value="DNA-directed RNA polymerase II subunit RPB7"/>
    <property type="match status" value="1"/>
</dbReference>
<dbReference type="Gene3D" id="3.30.1490.120">
    <property type="entry name" value="RNA polymerase Rpb7-like, N-terminal domain"/>
    <property type="match status" value="1"/>
</dbReference>
<dbReference type="InterPro" id="IPR036898">
    <property type="entry name" value="RNA_pol_Rpb7-like_N_sf"/>
</dbReference>
<dbReference type="AlphaFoldDB" id="A0AAD4XMF8"/>
<evidence type="ECO:0000256" key="1">
    <source>
        <dbReference type="ARBA" id="ARBA00004123"/>
    </source>
</evidence>
<evidence type="ECO:0000256" key="3">
    <source>
        <dbReference type="ARBA" id="ARBA00022478"/>
    </source>
</evidence>
<comment type="similarity">
    <text evidence="2">Belongs to the eukaryotic RPB7/RPC8 RNA polymerase subunit family.</text>
</comment>
<keyword evidence="7" id="KW-1185">Reference proteome</keyword>
<comment type="caution">
    <text evidence="6">The sequence shown here is derived from an EMBL/GenBank/DDBJ whole genome shotgun (WGS) entry which is preliminary data.</text>
</comment>
<dbReference type="Proteomes" id="UP001202328">
    <property type="component" value="Unassembled WGS sequence"/>
</dbReference>
<evidence type="ECO:0000313" key="6">
    <source>
        <dbReference type="EMBL" id="KAI3926172.1"/>
    </source>
</evidence>
<keyword evidence="5" id="KW-0539">Nucleus</keyword>
<reference evidence="6" key="1">
    <citation type="submission" date="2022-04" db="EMBL/GenBank/DDBJ databases">
        <title>A functionally conserved STORR gene fusion in Papaver species that diverged 16.8 million years ago.</title>
        <authorList>
            <person name="Catania T."/>
        </authorList>
    </citation>
    <scope>NUCLEOTIDE SEQUENCE</scope>
    <source>
        <strain evidence="6">S-188037</strain>
    </source>
</reference>
<evidence type="ECO:0000313" key="7">
    <source>
        <dbReference type="Proteomes" id="UP001202328"/>
    </source>
</evidence>
<dbReference type="Gene3D" id="2.40.50.140">
    <property type="entry name" value="Nucleic acid-binding proteins"/>
    <property type="match status" value="1"/>
</dbReference>
<evidence type="ECO:0000256" key="2">
    <source>
        <dbReference type="ARBA" id="ARBA00009307"/>
    </source>
</evidence>
<dbReference type="InterPro" id="IPR012340">
    <property type="entry name" value="NA-bd_OB-fold"/>
</dbReference>
<sequence>MYLNRELPWNVVVPSKQLHSEGLLLQEAIILQLLEDFSDHKATSEYGYFVAPTSLERIGDGKVRQDSGDVLFPVVFNCITFKPFREEILCGIVTNIVKRGVILSCGPIKKKVYLSATKMGDYHHFPGKNPVFQNDKDSKIEKYMLVRFKVLDTRWIETQREFHILGSLEGDHLGPIYSCESSF</sequence>
<evidence type="ECO:0000256" key="4">
    <source>
        <dbReference type="ARBA" id="ARBA00023163"/>
    </source>
</evidence>
<organism evidence="6 7">
    <name type="scientific">Papaver atlanticum</name>
    <dbReference type="NCBI Taxonomy" id="357466"/>
    <lineage>
        <taxon>Eukaryota</taxon>
        <taxon>Viridiplantae</taxon>
        <taxon>Streptophyta</taxon>
        <taxon>Embryophyta</taxon>
        <taxon>Tracheophyta</taxon>
        <taxon>Spermatophyta</taxon>
        <taxon>Magnoliopsida</taxon>
        <taxon>Ranunculales</taxon>
        <taxon>Papaveraceae</taxon>
        <taxon>Papaveroideae</taxon>
        <taxon>Papaver</taxon>
    </lineage>
</organism>
<keyword evidence="4 5" id="KW-0804">Transcription</keyword>
<protein>
    <recommendedName>
        <fullName evidence="5">DNA-directed RNA polymerase subunit</fullName>
    </recommendedName>
</protein>
<dbReference type="GO" id="GO:0003697">
    <property type="term" value="F:single-stranded DNA binding"/>
    <property type="evidence" value="ECO:0007669"/>
    <property type="project" value="TreeGrafter"/>
</dbReference>
<accession>A0AAD4XMF8</accession>
<dbReference type="GO" id="GO:0006352">
    <property type="term" value="P:DNA-templated transcription initiation"/>
    <property type="evidence" value="ECO:0007669"/>
    <property type="project" value="UniProtKB-UniRule"/>
</dbReference>
<dbReference type="SUPFAM" id="SSF88798">
    <property type="entry name" value="N-terminal, heterodimerisation domain of RBP7 (RpoE)"/>
    <property type="match status" value="1"/>
</dbReference>
<dbReference type="PANTHER" id="PTHR12709:SF3">
    <property type="entry name" value="DNA-DIRECTED RNA POLYMERASE V SUBUNIT 7"/>
    <property type="match status" value="1"/>
</dbReference>
<evidence type="ECO:0000256" key="5">
    <source>
        <dbReference type="RuleBase" id="RU369086"/>
    </source>
</evidence>
<dbReference type="EMBL" id="JAJJMB010008071">
    <property type="protein sequence ID" value="KAI3926172.1"/>
    <property type="molecule type" value="Genomic_DNA"/>
</dbReference>
<comment type="subcellular location">
    <subcellularLocation>
        <location evidence="1 5">Nucleus</location>
    </subcellularLocation>
</comment>
<dbReference type="InterPro" id="IPR045113">
    <property type="entry name" value="Rpb7-like"/>
</dbReference>
<gene>
    <name evidence="6" type="ORF">MKW98_028308</name>
</gene>
<keyword evidence="3 5" id="KW-0240">DNA-directed RNA polymerase</keyword>